<dbReference type="AlphaFoldDB" id="A0A7X1B975"/>
<keyword evidence="2" id="KW-1185">Reference proteome</keyword>
<reference evidence="1 2" key="1">
    <citation type="submission" date="2020-07" db="EMBL/GenBank/DDBJ databases">
        <authorList>
            <person name="Feng X."/>
        </authorList>
    </citation>
    <scope>NUCLEOTIDE SEQUENCE [LARGE SCALE GENOMIC DNA]</scope>
    <source>
        <strain evidence="1 2">JCM23202</strain>
    </source>
</reference>
<name>A0A7X1B975_9BACT</name>
<proteinExistence type="predicted"/>
<accession>A0A7X1B975</accession>
<gene>
    <name evidence="1" type="ORF">H5P27_18270</name>
</gene>
<protein>
    <submittedName>
        <fullName evidence="1">Uncharacterized protein</fullName>
    </submittedName>
</protein>
<dbReference type="EMBL" id="JACHVC010000013">
    <property type="protein sequence ID" value="MBC2608006.1"/>
    <property type="molecule type" value="Genomic_DNA"/>
</dbReference>
<evidence type="ECO:0000313" key="2">
    <source>
        <dbReference type="Proteomes" id="UP000526501"/>
    </source>
</evidence>
<dbReference type="RefSeq" id="WP_185661865.1">
    <property type="nucleotide sequence ID" value="NZ_CAWPOO010000013.1"/>
</dbReference>
<organism evidence="1 2">
    <name type="scientific">Pelagicoccus albus</name>
    <dbReference type="NCBI Taxonomy" id="415222"/>
    <lineage>
        <taxon>Bacteria</taxon>
        <taxon>Pseudomonadati</taxon>
        <taxon>Verrucomicrobiota</taxon>
        <taxon>Opitutia</taxon>
        <taxon>Puniceicoccales</taxon>
        <taxon>Pelagicoccaceae</taxon>
        <taxon>Pelagicoccus</taxon>
    </lineage>
</organism>
<evidence type="ECO:0000313" key="1">
    <source>
        <dbReference type="EMBL" id="MBC2608006.1"/>
    </source>
</evidence>
<sequence length="53" mass="5861">MNATARSKQSQTSQFIHLNNASFFSLEGSLPTQNQPERQLQTMAEAVHKTGQA</sequence>
<comment type="caution">
    <text evidence="1">The sequence shown here is derived from an EMBL/GenBank/DDBJ whole genome shotgun (WGS) entry which is preliminary data.</text>
</comment>
<dbReference type="Proteomes" id="UP000526501">
    <property type="component" value="Unassembled WGS sequence"/>
</dbReference>